<evidence type="ECO:0000313" key="3">
    <source>
        <dbReference type="EMBL" id="EGS17984.1"/>
    </source>
</evidence>
<protein>
    <recommendedName>
        <fullName evidence="2">Trafficking protein particle complex II-specific subunit 65 IgD3 domain-containing protein</fullName>
    </recommendedName>
</protein>
<sequence length="649" mass="70879">MSQETIPEQLTEAQIVSDVFLDRAYLTYIVPLSTSFQPESLSEGSGDIASRLTNLEKREHLFFDEAVDVYMILRTASVHEQAFRHALPRLVLNLEAHILNGVGPDRENPPASEIIWNGRVEDVEKAYFLTDNDPNVDENDRYVYAFWKLSVFLDRPRMRLQHPSVVFSGSAALRSSSKPTEQQQERLAGYMQSCMPSAMNLLDTFAHDPMLGGIRPRLSAQRVSRVAPLTKPKDVLRRIDGLQHLRLRIYPVLHTRVRFSRPNTAPPSTAVIAMLEIDFTPYFDCEIVLDGISLTVAGGTVEDLNNKDMTLPLSCVAHDHLTFLYKLSPQPLDFLTSASRSQPNLTRDLAIKISARALVRPDTDGEPNPCTPGLTMSWTTTVDFTPPVNPGFGKPSTQPMQRAHKPSQLSISGGVVSQPLVSPSVIRPDALPSLEASTSRAQETQIPELGITLTFTGPSKPVRVGEEFVWSVSVVNRSRSDSQSTSTPGTSTGSPFAPTTRPSSSGGTSGQPSSVPGTARKLLLIPLPRRRRNETRVSRPIAPSPSPNAPNSTSSQSQRPDIPPIAPAIQDEALVHAMQRSSVADVQELACLSADIRVGPLAGNACAMAEMRFIPLREGVLGLEAVRVVDVATGEHVDVREVPGVVAVR</sequence>
<dbReference type="GO" id="GO:0006891">
    <property type="term" value="P:intra-Golgi vesicle-mediated transport"/>
    <property type="evidence" value="ECO:0007669"/>
    <property type="project" value="InterPro"/>
</dbReference>
<dbReference type="PANTHER" id="PTHR28159">
    <property type="entry name" value="TRAFFICKING PROTEIN PARTICLE COMPLEX II-SPECIFIC SUBUNIT 65"/>
    <property type="match status" value="1"/>
</dbReference>
<gene>
    <name evidence="3" type="ORF">CTHT_0059970</name>
</gene>
<dbReference type="InterPro" id="IPR055420">
    <property type="entry name" value="IgD3_Trs65"/>
</dbReference>
<dbReference type="InterPro" id="IPR024662">
    <property type="entry name" value="Trs65"/>
</dbReference>
<dbReference type="GeneID" id="18260035"/>
<accession>G0SEW8</accession>
<evidence type="ECO:0000259" key="2">
    <source>
        <dbReference type="Pfam" id="PF12735"/>
    </source>
</evidence>
<organism evidence="4">
    <name type="scientific">Chaetomium thermophilum (strain DSM 1495 / CBS 144.50 / IMI 039719)</name>
    <name type="common">Thermochaetoides thermophila</name>
    <dbReference type="NCBI Taxonomy" id="759272"/>
    <lineage>
        <taxon>Eukaryota</taxon>
        <taxon>Fungi</taxon>
        <taxon>Dikarya</taxon>
        <taxon>Ascomycota</taxon>
        <taxon>Pezizomycotina</taxon>
        <taxon>Sordariomycetes</taxon>
        <taxon>Sordariomycetidae</taxon>
        <taxon>Sordariales</taxon>
        <taxon>Chaetomiaceae</taxon>
        <taxon>Thermochaetoides</taxon>
    </lineage>
</organism>
<dbReference type="OrthoDB" id="5345392at2759"/>
<keyword evidence="4" id="KW-1185">Reference proteome</keyword>
<dbReference type="GO" id="GO:0005802">
    <property type="term" value="C:trans-Golgi network"/>
    <property type="evidence" value="ECO:0007669"/>
    <property type="project" value="TreeGrafter"/>
</dbReference>
<feature type="region of interest" description="Disordered" evidence="1">
    <location>
        <begin position="390"/>
        <end position="409"/>
    </location>
</feature>
<dbReference type="Proteomes" id="UP000008066">
    <property type="component" value="Unassembled WGS sequence"/>
</dbReference>
<evidence type="ECO:0000313" key="4">
    <source>
        <dbReference type="Proteomes" id="UP000008066"/>
    </source>
</evidence>
<feature type="compositionally biased region" description="Low complexity" evidence="1">
    <location>
        <begin position="549"/>
        <end position="558"/>
    </location>
</feature>
<feature type="region of interest" description="Disordered" evidence="1">
    <location>
        <begin position="476"/>
        <end position="564"/>
    </location>
</feature>
<dbReference type="PANTHER" id="PTHR28159:SF1">
    <property type="entry name" value="TRAFFICKING PROTEIN PARTICLE COMPLEX II-SPECIFIC SUBUNIT 65"/>
    <property type="match status" value="1"/>
</dbReference>
<proteinExistence type="predicted"/>
<dbReference type="OMA" id="IFSWTVY"/>
<dbReference type="RefSeq" id="XP_006696315.1">
    <property type="nucleotide sequence ID" value="XM_006696252.1"/>
</dbReference>
<dbReference type="KEGG" id="cthr:CTHT_0059970"/>
<name>G0SEW8_CHATD</name>
<dbReference type="STRING" id="759272.G0SEW8"/>
<feature type="compositionally biased region" description="Low complexity" evidence="1">
    <location>
        <begin position="476"/>
        <end position="527"/>
    </location>
</feature>
<dbReference type="EMBL" id="GL988046">
    <property type="protein sequence ID" value="EGS17984.1"/>
    <property type="molecule type" value="Genomic_DNA"/>
</dbReference>
<dbReference type="AlphaFoldDB" id="G0SEW8"/>
<dbReference type="eggNOG" id="ENOG502SGQ1">
    <property type="taxonomic scope" value="Eukaryota"/>
</dbReference>
<dbReference type="Pfam" id="PF12735">
    <property type="entry name" value="IgD3_Trs65"/>
    <property type="match status" value="1"/>
</dbReference>
<reference evidence="3 4" key="1">
    <citation type="journal article" date="2011" name="Cell">
        <title>Insight into structure and assembly of the nuclear pore complex by utilizing the genome of a eukaryotic thermophile.</title>
        <authorList>
            <person name="Amlacher S."/>
            <person name="Sarges P."/>
            <person name="Flemming D."/>
            <person name="van Noort V."/>
            <person name="Kunze R."/>
            <person name="Devos D.P."/>
            <person name="Arumugam M."/>
            <person name="Bork P."/>
            <person name="Hurt E."/>
        </authorList>
    </citation>
    <scope>NUCLEOTIDE SEQUENCE [LARGE SCALE GENOMIC DNA]</scope>
    <source>
        <strain evidence="4">DSM 1495 / CBS 144.50 / IMI 039719</strain>
    </source>
</reference>
<feature type="domain" description="Trafficking protein particle complex II-specific subunit 65 IgD3" evidence="2">
    <location>
        <begin position="427"/>
        <end position="646"/>
    </location>
</feature>
<evidence type="ECO:0000256" key="1">
    <source>
        <dbReference type="SAM" id="MobiDB-lite"/>
    </source>
</evidence>
<dbReference type="HOGENOM" id="CLU_015118_0_0_1"/>
<dbReference type="GO" id="GO:1990071">
    <property type="term" value="C:TRAPPII protein complex"/>
    <property type="evidence" value="ECO:0007669"/>
    <property type="project" value="InterPro"/>
</dbReference>